<dbReference type="InterPro" id="IPR029000">
    <property type="entry name" value="Cyclophilin-like_dom_sf"/>
</dbReference>
<gene>
    <name evidence="5" type="ORF">CR155_18205</name>
</gene>
<dbReference type="Gene3D" id="3.30.1360.40">
    <property type="match status" value="1"/>
</dbReference>
<dbReference type="AlphaFoldDB" id="A0A2N4UBN7"/>
<comment type="caution">
    <text evidence="5">The sequence shown here is derived from an EMBL/GenBank/DDBJ whole genome shotgun (WGS) entry which is preliminary data.</text>
</comment>
<dbReference type="GO" id="GO:0005524">
    <property type="term" value="F:ATP binding"/>
    <property type="evidence" value="ECO:0007669"/>
    <property type="project" value="UniProtKB-KW"/>
</dbReference>
<dbReference type="Pfam" id="PF02682">
    <property type="entry name" value="CT_C_D"/>
    <property type="match status" value="1"/>
</dbReference>
<sequence length="244" mass="26491">MSCLSPEGSRAWEIVPQGDRSLVLVFGDEVDIEIGRRCITAAAALRGARIKGISDIVPTFNSVALHYQPRLFGASTSFRHLAGEIDKVLEQTFAQDAPAPTPARQIDIPVCYGDVYGPDLAHVAQHCQLTQDEVMRLHSETPAYVFMLGFAPGAPYIGMHDPRLAIGRRSTPRTDVPAGSVAIANLQTMIYPNMSPGGWHIIGATPLVLFDPLEDPPTLLAPGDTVRFIPISAEEFLAARHERT</sequence>
<keyword evidence="6" id="KW-1185">Reference proteome</keyword>
<evidence type="ECO:0000256" key="2">
    <source>
        <dbReference type="ARBA" id="ARBA00022801"/>
    </source>
</evidence>
<protein>
    <submittedName>
        <fullName evidence="5">Allophanate hydrolase</fullName>
    </submittedName>
</protein>
<dbReference type="SUPFAM" id="SSF160467">
    <property type="entry name" value="PH0987 N-terminal domain-like"/>
    <property type="match status" value="1"/>
</dbReference>
<dbReference type="RefSeq" id="WP_102071452.1">
    <property type="nucleotide sequence ID" value="NZ_PDNV01000013.1"/>
</dbReference>
<dbReference type="OrthoDB" id="9778567at2"/>
<keyword evidence="1" id="KW-0547">Nucleotide-binding</keyword>
<accession>A0A2N4UBN7</accession>
<keyword evidence="3" id="KW-0067">ATP-binding</keyword>
<feature type="domain" description="Carboxyltransferase" evidence="4">
    <location>
        <begin position="12"/>
        <end position="220"/>
    </location>
</feature>
<dbReference type="Gene3D" id="2.40.100.10">
    <property type="entry name" value="Cyclophilin-like"/>
    <property type="match status" value="1"/>
</dbReference>
<dbReference type="SMART" id="SM00796">
    <property type="entry name" value="AHS1"/>
    <property type="match status" value="1"/>
</dbReference>
<dbReference type="InterPro" id="IPR010016">
    <property type="entry name" value="PxpB"/>
</dbReference>
<evidence type="ECO:0000313" key="6">
    <source>
        <dbReference type="Proteomes" id="UP000234328"/>
    </source>
</evidence>
<dbReference type="GO" id="GO:0016787">
    <property type="term" value="F:hydrolase activity"/>
    <property type="evidence" value="ECO:0007669"/>
    <property type="project" value="UniProtKB-KW"/>
</dbReference>
<dbReference type="PANTHER" id="PTHR34698">
    <property type="entry name" value="5-OXOPROLINASE SUBUNIT B"/>
    <property type="match status" value="1"/>
</dbReference>
<reference evidence="5 6" key="1">
    <citation type="submission" date="2017-10" db="EMBL/GenBank/DDBJ databases">
        <title>Two draft genome sequences of Pusillimonas sp. strains isolated from a nitrate- and radionuclide-contaminated groundwater in Russia.</title>
        <authorList>
            <person name="Grouzdev D.S."/>
            <person name="Tourova T.P."/>
            <person name="Goeva M.A."/>
            <person name="Babich T.L."/>
            <person name="Sokolova D.S."/>
            <person name="Abdullin R."/>
            <person name="Poltaraus A.B."/>
            <person name="Toshchakov S.V."/>
            <person name="Nazina T.N."/>
        </authorList>
    </citation>
    <scope>NUCLEOTIDE SEQUENCE [LARGE SCALE GENOMIC DNA]</scope>
    <source>
        <strain evidence="5 6">JR1/69-2-13</strain>
    </source>
</reference>
<dbReference type="EMBL" id="PDNV01000013">
    <property type="protein sequence ID" value="PLC52433.1"/>
    <property type="molecule type" value="Genomic_DNA"/>
</dbReference>
<evidence type="ECO:0000313" key="5">
    <source>
        <dbReference type="EMBL" id="PLC52433.1"/>
    </source>
</evidence>
<evidence type="ECO:0000256" key="1">
    <source>
        <dbReference type="ARBA" id="ARBA00022741"/>
    </source>
</evidence>
<dbReference type="SUPFAM" id="SSF50891">
    <property type="entry name" value="Cyclophilin-like"/>
    <property type="match status" value="1"/>
</dbReference>
<dbReference type="NCBIfam" id="TIGR00370">
    <property type="entry name" value="5-oxoprolinase subunit PxpB"/>
    <property type="match status" value="1"/>
</dbReference>
<evidence type="ECO:0000256" key="3">
    <source>
        <dbReference type="ARBA" id="ARBA00022840"/>
    </source>
</evidence>
<dbReference type="PANTHER" id="PTHR34698:SF2">
    <property type="entry name" value="5-OXOPROLINASE SUBUNIT B"/>
    <property type="match status" value="1"/>
</dbReference>
<dbReference type="Proteomes" id="UP000234328">
    <property type="component" value="Unassembled WGS sequence"/>
</dbReference>
<proteinExistence type="predicted"/>
<keyword evidence="2 5" id="KW-0378">Hydrolase</keyword>
<dbReference type="InterPro" id="IPR003833">
    <property type="entry name" value="CT_C_D"/>
</dbReference>
<evidence type="ECO:0000259" key="4">
    <source>
        <dbReference type="SMART" id="SM00796"/>
    </source>
</evidence>
<name>A0A2N4UBN7_9BURK</name>
<organism evidence="5 6">
    <name type="scientific">Pollutimonas nitritireducens</name>
    <dbReference type="NCBI Taxonomy" id="2045209"/>
    <lineage>
        <taxon>Bacteria</taxon>
        <taxon>Pseudomonadati</taxon>
        <taxon>Pseudomonadota</taxon>
        <taxon>Betaproteobacteria</taxon>
        <taxon>Burkholderiales</taxon>
        <taxon>Alcaligenaceae</taxon>
        <taxon>Pollutimonas</taxon>
    </lineage>
</organism>